<feature type="domain" description="MacB-like periplasmic core" evidence="9">
    <location>
        <begin position="23"/>
        <end position="241"/>
    </location>
</feature>
<evidence type="ECO:0000256" key="7">
    <source>
        <dbReference type="SAM" id="Phobius"/>
    </source>
</evidence>
<evidence type="ECO:0000256" key="3">
    <source>
        <dbReference type="ARBA" id="ARBA00022692"/>
    </source>
</evidence>
<feature type="transmembrane region" description="Helical" evidence="7">
    <location>
        <begin position="376"/>
        <end position="394"/>
    </location>
</feature>
<keyword evidence="5 7" id="KW-0472">Membrane</keyword>
<evidence type="ECO:0000259" key="8">
    <source>
        <dbReference type="Pfam" id="PF02687"/>
    </source>
</evidence>
<protein>
    <submittedName>
        <fullName evidence="10">FtsX-like permease family protein</fullName>
    </submittedName>
</protein>
<accession>A0A552UYF6</accession>
<evidence type="ECO:0000256" key="5">
    <source>
        <dbReference type="ARBA" id="ARBA00023136"/>
    </source>
</evidence>
<dbReference type="Pfam" id="PF02687">
    <property type="entry name" value="FtsX"/>
    <property type="match status" value="1"/>
</dbReference>
<dbReference type="AlphaFoldDB" id="A0A552UYF6"/>
<keyword evidence="3 7" id="KW-0812">Transmembrane</keyword>
<evidence type="ECO:0000256" key="4">
    <source>
        <dbReference type="ARBA" id="ARBA00022989"/>
    </source>
</evidence>
<dbReference type="InterPro" id="IPR050250">
    <property type="entry name" value="Macrolide_Exporter_MacB"/>
</dbReference>
<dbReference type="GO" id="GO:0022857">
    <property type="term" value="F:transmembrane transporter activity"/>
    <property type="evidence" value="ECO:0007669"/>
    <property type="project" value="TreeGrafter"/>
</dbReference>
<dbReference type="PANTHER" id="PTHR30572:SF4">
    <property type="entry name" value="ABC TRANSPORTER PERMEASE YTRF"/>
    <property type="match status" value="1"/>
</dbReference>
<evidence type="ECO:0000313" key="10">
    <source>
        <dbReference type="EMBL" id="TRW23266.1"/>
    </source>
</evidence>
<keyword evidence="2" id="KW-1003">Cell membrane</keyword>
<dbReference type="InterPro" id="IPR003838">
    <property type="entry name" value="ABC3_permease_C"/>
</dbReference>
<dbReference type="PANTHER" id="PTHR30572">
    <property type="entry name" value="MEMBRANE COMPONENT OF TRANSPORTER-RELATED"/>
    <property type="match status" value="1"/>
</dbReference>
<evidence type="ECO:0000259" key="9">
    <source>
        <dbReference type="Pfam" id="PF12704"/>
    </source>
</evidence>
<dbReference type="InterPro" id="IPR025857">
    <property type="entry name" value="MacB_PCD"/>
</dbReference>
<dbReference type="EMBL" id="VJVZ01000009">
    <property type="protein sequence ID" value="TRW23266.1"/>
    <property type="molecule type" value="Genomic_DNA"/>
</dbReference>
<feature type="transmembrane region" description="Helical" evidence="7">
    <location>
        <begin position="337"/>
        <end position="370"/>
    </location>
</feature>
<evidence type="ECO:0000313" key="11">
    <source>
        <dbReference type="Proteomes" id="UP000320643"/>
    </source>
</evidence>
<feature type="transmembrane region" description="Helical" evidence="7">
    <location>
        <begin position="290"/>
        <end position="316"/>
    </location>
</feature>
<keyword evidence="4 7" id="KW-1133">Transmembrane helix</keyword>
<dbReference type="OrthoDB" id="9770036at2"/>
<reference evidence="10 11" key="1">
    <citation type="submission" date="2019-07" db="EMBL/GenBank/DDBJ databases">
        <title>Flavobacterium sp. nov., isolated from glacier ice.</title>
        <authorList>
            <person name="Liu Q."/>
            <person name="Xin Y.-H."/>
        </authorList>
    </citation>
    <scope>NUCLEOTIDE SEQUENCE [LARGE SCALE GENOMIC DNA]</scope>
    <source>
        <strain evidence="10 11">ZT4R6</strain>
    </source>
</reference>
<comment type="caution">
    <text evidence="10">The sequence shown here is derived from an EMBL/GenBank/DDBJ whole genome shotgun (WGS) entry which is preliminary data.</text>
</comment>
<evidence type="ECO:0000256" key="2">
    <source>
        <dbReference type="ARBA" id="ARBA00022475"/>
    </source>
</evidence>
<dbReference type="RefSeq" id="WP_143373983.1">
    <property type="nucleotide sequence ID" value="NZ_VJVZ01000009.1"/>
</dbReference>
<evidence type="ECO:0000256" key="1">
    <source>
        <dbReference type="ARBA" id="ARBA00004651"/>
    </source>
</evidence>
<dbReference type="GO" id="GO:0005886">
    <property type="term" value="C:plasma membrane"/>
    <property type="evidence" value="ECO:0007669"/>
    <property type="project" value="UniProtKB-SubCell"/>
</dbReference>
<feature type="transmembrane region" description="Helical" evidence="7">
    <location>
        <begin position="21"/>
        <end position="47"/>
    </location>
</feature>
<organism evidence="10 11">
    <name type="scientific">Flavobacterium zepuense</name>
    <dbReference type="NCBI Taxonomy" id="2593302"/>
    <lineage>
        <taxon>Bacteria</taxon>
        <taxon>Pseudomonadati</taxon>
        <taxon>Bacteroidota</taxon>
        <taxon>Flavobacteriia</taxon>
        <taxon>Flavobacteriales</taxon>
        <taxon>Flavobacteriaceae</taxon>
        <taxon>Flavobacterium</taxon>
    </lineage>
</organism>
<feature type="domain" description="ABC3 transporter permease C-terminal" evidence="8">
    <location>
        <begin position="294"/>
        <end position="407"/>
    </location>
</feature>
<dbReference type="Pfam" id="PF12704">
    <property type="entry name" value="MacB_PCD"/>
    <property type="match status" value="1"/>
</dbReference>
<keyword evidence="11" id="KW-1185">Reference proteome</keyword>
<gene>
    <name evidence="10" type="ORF">FMM05_13790</name>
</gene>
<proteinExistence type="inferred from homology"/>
<sequence length="415" mass="44772">MFKLFKENTRIAFGSISSQKLRTTLTVLIIGLGIFALVGILAAVAVLEGTVTSSFAGMGANTFSISRYDFSDQVGRQNMRDARENPIISYPQAQQFQQKFNFPGANTSLSFTAAGNAEVKFNDKKTDPEITVIGADHFYLPNSGLEAVNGRNFTGFDIDNNNYVCIIGSDFEKGIFKDIDPVGQTISIRGARFKVIGVLKARGSTFGNRQDLNIIVPIQLARSLFTAPNIDYGIKVSVNNSDFLDGAVSEAILAMRRVRKLSPTQGENFGIERSDELLESLRSETDTLNVAAWVIGIITVFGSSIALMNIMLVSVTERTREIGVRKSLGAKKSTIAMQFFTETLIISLLGGALGIFLGIMVGGVGVSAIAGVDFPIPWMAVFAALITIVVVTLFSGSYPAVKAAALDPVEALRYE</sequence>
<dbReference type="Proteomes" id="UP000320643">
    <property type="component" value="Unassembled WGS sequence"/>
</dbReference>
<comment type="subcellular location">
    <subcellularLocation>
        <location evidence="1">Cell membrane</location>
        <topology evidence="1">Multi-pass membrane protein</topology>
    </subcellularLocation>
</comment>
<comment type="similarity">
    <text evidence="6">Belongs to the ABC-4 integral membrane protein family.</text>
</comment>
<evidence type="ECO:0000256" key="6">
    <source>
        <dbReference type="ARBA" id="ARBA00038076"/>
    </source>
</evidence>
<name>A0A552UYF6_9FLAO</name>